<keyword evidence="1" id="KW-0732">Signal</keyword>
<keyword evidence="3" id="KW-1185">Reference proteome</keyword>
<evidence type="ECO:0000313" key="3">
    <source>
        <dbReference type="Proteomes" id="UP001285521"/>
    </source>
</evidence>
<dbReference type="Proteomes" id="UP001285521">
    <property type="component" value="Unassembled WGS sequence"/>
</dbReference>
<feature type="chain" id="PRO_5045648679" evidence="1">
    <location>
        <begin position="24"/>
        <end position="110"/>
    </location>
</feature>
<evidence type="ECO:0000256" key="1">
    <source>
        <dbReference type="SAM" id="SignalP"/>
    </source>
</evidence>
<protein>
    <submittedName>
        <fullName evidence="2">Uncharacterized protein</fullName>
    </submittedName>
</protein>
<dbReference type="RefSeq" id="WP_319967387.1">
    <property type="nucleotide sequence ID" value="NZ_JAXAVW010000015.1"/>
</dbReference>
<sequence length="110" mass="12256">MRKSFIAAIAVAGLLVGAAPASAAEHREYVGGYWSFLYFEQGNAFGSNSSQVPQIWMDRATSSNPTRWDGWIGAAKNSIWTARVPHGDYWWRTCFEGNKGKLHCGSWFHA</sequence>
<gene>
    <name evidence="2" type="ORF">SK803_19155</name>
</gene>
<feature type="signal peptide" evidence="1">
    <location>
        <begin position="1"/>
        <end position="23"/>
    </location>
</feature>
<reference evidence="2 3" key="1">
    <citation type="submission" date="2023-11" db="EMBL/GenBank/DDBJ databases">
        <title>Lentzea sokolovensis, sp. nov., Lentzea kristufkii, sp. nov., and Lentzea miocenensis, sp. nov., rare actinobacteria from Sokolov Coal Basin, Miocene lacustrine sediment, Czech Republic.</title>
        <authorList>
            <person name="Lara A."/>
            <person name="Kotroba L."/>
            <person name="Nouioui I."/>
            <person name="Neumann-Schaal M."/>
            <person name="Mast Y."/>
            <person name="Chronakova A."/>
        </authorList>
    </citation>
    <scope>NUCLEOTIDE SEQUENCE [LARGE SCALE GENOMIC DNA]</scope>
    <source>
        <strain evidence="2 3">BCCO 10_0856</strain>
    </source>
</reference>
<dbReference type="EMBL" id="JAXAVW010000015">
    <property type="protein sequence ID" value="MDX8032338.1"/>
    <property type="molecule type" value="Genomic_DNA"/>
</dbReference>
<accession>A0ABU4T2F8</accession>
<proteinExistence type="predicted"/>
<name>A0ABU4T2F8_9PSEU</name>
<comment type="caution">
    <text evidence="2">The sequence shown here is derived from an EMBL/GenBank/DDBJ whole genome shotgun (WGS) entry which is preliminary data.</text>
</comment>
<evidence type="ECO:0000313" key="2">
    <source>
        <dbReference type="EMBL" id="MDX8032338.1"/>
    </source>
</evidence>
<organism evidence="2 3">
    <name type="scientific">Lentzea miocenica</name>
    <dbReference type="NCBI Taxonomy" id="3095431"/>
    <lineage>
        <taxon>Bacteria</taxon>
        <taxon>Bacillati</taxon>
        <taxon>Actinomycetota</taxon>
        <taxon>Actinomycetes</taxon>
        <taxon>Pseudonocardiales</taxon>
        <taxon>Pseudonocardiaceae</taxon>
        <taxon>Lentzea</taxon>
    </lineage>
</organism>